<evidence type="ECO:0000256" key="11">
    <source>
        <dbReference type="ARBA" id="ARBA00023296"/>
    </source>
</evidence>
<evidence type="ECO:0000256" key="9">
    <source>
        <dbReference type="ARBA" id="ARBA00022921"/>
    </source>
</evidence>
<evidence type="ECO:0000256" key="10">
    <source>
        <dbReference type="ARBA" id="ARBA00023165"/>
    </source>
</evidence>
<evidence type="ECO:0000256" key="4">
    <source>
        <dbReference type="ARBA" id="ARBA00022561"/>
    </source>
</evidence>
<evidence type="ECO:0000313" key="14">
    <source>
        <dbReference type="Proteomes" id="UP000134836"/>
    </source>
</evidence>
<dbReference type="RefSeq" id="YP_009272561.1">
    <property type="nucleotide sequence ID" value="NC_030792.1"/>
</dbReference>
<evidence type="ECO:0000256" key="8">
    <source>
        <dbReference type="ARBA" id="ARBA00022844"/>
    </source>
</evidence>
<dbReference type="SUPFAM" id="SSF49835">
    <property type="entry name" value="Virus attachment protein globular domain"/>
    <property type="match status" value="1"/>
</dbReference>
<dbReference type="GO" id="GO:0046718">
    <property type="term" value="P:symbiont entry into host cell"/>
    <property type="evidence" value="ECO:0007669"/>
    <property type="project" value="UniProtKB-KW"/>
</dbReference>
<dbReference type="GO" id="GO:0042025">
    <property type="term" value="C:host cell nucleus"/>
    <property type="evidence" value="ECO:0007669"/>
    <property type="project" value="UniProtKB-SubCell"/>
</dbReference>
<dbReference type="SMART" id="SM00710">
    <property type="entry name" value="PbH1"/>
    <property type="match status" value="5"/>
</dbReference>
<dbReference type="PRINTS" id="PR00307">
    <property type="entry name" value="ADENOVSFIBRE"/>
</dbReference>
<comment type="subcellular location">
    <subcellularLocation>
        <location evidence="1">Host nucleus</location>
    </subcellularLocation>
    <subcellularLocation>
        <location evidence="2">Virion</location>
    </subcellularLocation>
</comment>
<dbReference type="Pfam" id="PF00608">
    <property type="entry name" value="Adeno_shaft"/>
    <property type="match status" value="13"/>
</dbReference>
<evidence type="ECO:0000256" key="3">
    <source>
        <dbReference type="ARBA" id="ARBA00006685"/>
    </source>
</evidence>
<dbReference type="OrthoDB" id="14820at10239"/>
<reference evidence="13 14" key="1">
    <citation type="journal article" date="2012" name="Vet. Microbiol.">
        <title>Genetic characterization of equine adenovirus type 1.</title>
        <authorList>
            <person name="Cavanagh H.M."/>
            <person name="Mahony T.J."/>
            <person name="Vanniasinkam T."/>
        </authorList>
    </citation>
    <scope>NUCLEOTIDE SEQUENCE [LARGE SCALE GENOMIC DNA]</scope>
    <source>
        <strain evidence="13">M1</strain>
    </source>
</reference>
<comment type="similarity">
    <text evidence="3">Belongs to the adenoviridae fiber family.</text>
</comment>
<evidence type="ECO:0000259" key="12">
    <source>
        <dbReference type="Pfam" id="PF00541"/>
    </source>
</evidence>
<dbReference type="GO" id="GO:0019028">
    <property type="term" value="C:viral capsid"/>
    <property type="evidence" value="ECO:0007669"/>
    <property type="project" value="UniProtKB-KW"/>
</dbReference>
<gene>
    <name evidence="13" type="primary">Fibre</name>
</gene>
<evidence type="ECO:0000256" key="5">
    <source>
        <dbReference type="ARBA" id="ARBA00022562"/>
    </source>
</evidence>
<keyword evidence="11" id="KW-1160">Virus entry into host cell</keyword>
<dbReference type="GO" id="GO:0098671">
    <property type="term" value="P:adhesion receptor-mediated virion attachment to host cell"/>
    <property type="evidence" value="ECO:0007669"/>
    <property type="project" value="UniProtKB-KW"/>
</dbReference>
<protein>
    <submittedName>
        <fullName evidence="13">Fibre protein</fullName>
    </submittedName>
</protein>
<name>G5CZ95_ADEE1</name>
<sequence>MKRARELPPDYDPVYPYGVFSFQVPHLPFFNNMKGLTESPRRTLGVHISPPLSFDSTGAIRLNIARGLRLQNGALAPQLGRGLSIDSQGNIQTTDTISFSAPLAKADSGAVTLRIGEGLSVEGDALRATPVRVQEPLKKIGDLISLQLGAGLALTGDALTALPPQVAEPLQVTNGRVGLRLGSGLTVGPQGLQLADNLAFSGALQKIGQTISLQVGPGLEVVADRLRLKTGAGLEVVGDVLKVKPGAGVELRGDAVAVRSGPGLELTSPGVLQVKPGGGLQLAQGGALQVKTGNGLQLAQSGVLQVNPGNGLQFSQGALQVNAGNGLRISQGALQVNPGGGLQLEQSGALQVKAGDGLQLAQGGSLQVVAGPGLVVRSNSLAVNHGAGLEINANQLRLKLGEGLQLTSAGALQVPLGPGLQLDGGRLAVKTGAGVQVSGDGALQFNIQAGGGLSLQGNSLSVNAGPGLTINNGALTMKLGSGLGTDASGLLFIRTGPGLSLNGGNVIMSLGPGLQFSNNRITIATASGLEIRDNRLSLRAGSGLFMDRDGILKPHLGPNMHVVNSTIRAKAGAGIASDDTGLSVRVANPIAIDTSSAVSLLYKEPLHTEADGSQQRLALNIGEGLQVTGGKLQLKVGNGLRLTSEGTLTVPPEGQRPIITRWTGPDPPTNAIISGNTPNVKLFLALSRVGDLVHGTCWMKGEASAVNFPTSAFSIHIDFNQFGHLMSTANLSAATQWGRKVGNTVDPQPHHWDRACMPSRAVYGHGTTTRPSPGVSTLTTALMNGQKLDVEVFFNTRTTGEYSLSIRCGHLARPTGTPTFVTSYFSFSYLGEDPL</sequence>
<keyword evidence="14" id="KW-1185">Reference proteome</keyword>
<dbReference type="InterPro" id="IPR000939">
    <property type="entry name" value="Adenobir_fibre_prot_rpt/shaft"/>
</dbReference>
<organism evidence="13 14">
    <name type="scientific">Equine adenovirus A serotype 1</name>
    <name type="common">EAdV-1</name>
    <name type="synonym">Equine adenovirus 1</name>
    <dbReference type="NCBI Taxonomy" id="46916"/>
    <lineage>
        <taxon>Viruses</taxon>
        <taxon>Varidnaviria</taxon>
        <taxon>Bamfordvirae</taxon>
        <taxon>Preplasmiviricota</taxon>
        <taxon>Polisuviricotina</taxon>
        <taxon>Pharingeaviricetes</taxon>
        <taxon>Rowavirales</taxon>
        <taxon>Adenoviridae</taxon>
        <taxon>Mastadenovirus</taxon>
        <taxon>Mastadenovirus equi</taxon>
        <taxon>Equine mastadenovirus A</taxon>
    </lineage>
</organism>
<dbReference type="GO" id="GO:0007155">
    <property type="term" value="P:cell adhesion"/>
    <property type="evidence" value="ECO:0007669"/>
    <property type="project" value="InterPro"/>
</dbReference>
<dbReference type="GeneID" id="28544346"/>
<dbReference type="Pfam" id="PF00541">
    <property type="entry name" value="Adeno_knob"/>
    <property type="match status" value="1"/>
</dbReference>
<keyword evidence="10" id="KW-1233">Viral attachment to host adhesion receptor</keyword>
<feature type="domain" description="Adenoviral fibre protein knob" evidence="12">
    <location>
        <begin position="659"/>
        <end position="832"/>
    </location>
</feature>
<dbReference type="SUPFAM" id="SSF51225">
    <property type="entry name" value="Fibre shaft of virus attachment proteins"/>
    <property type="match status" value="6"/>
</dbReference>
<dbReference type="InterPro" id="IPR006626">
    <property type="entry name" value="PbH1"/>
</dbReference>
<dbReference type="InterPro" id="IPR000931">
    <property type="entry name" value="Adeno_fibre"/>
</dbReference>
<proteinExistence type="inferred from homology"/>
<dbReference type="InterPro" id="IPR008982">
    <property type="entry name" value="Adenovirus_pIV-like_att"/>
</dbReference>
<organismHost>
    <name type="scientific">Equus caballus</name>
    <name type="common">Horse</name>
    <dbReference type="NCBI Taxonomy" id="9796"/>
</organismHost>
<dbReference type="Gene3D" id="6.20.10.20">
    <property type="match status" value="1"/>
</dbReference>
<accession>G5CZ95</accession>
<dbReference type="Gene3D" id="2.60.90.10">
    <property type="entry name" value="Adenovirus pIV-related, attachment domain"/>
    <property type="match status" value="1"/>
</dbReference>
<keyword evidence="7" id="KW-1161">Viral attachment to host cell</keyword>
<keyword evidence="4" id="KW-0167">Capsid protein</keyword>
<dbReference type="Gene3D" id="2.10.25.20">
    <property type="entry name" value="reovirus attachment protein sigma1, domain 1"/>
    <property type="match status" value="7"/>
</dbReference>
<evidence type="ECO:0000256" key="6">
    <source>
        <dbReference type="ARBA" id="ARBA00022581"/>
    </source>
</evidence>
<keyword evidence="6" id="KW-0945">Host-virus interaction</keyword>
<evidence type="ECO:0000256" key="1">
    <source>
        <dbReference type="ARBA" id="ARBA00004147"/>
    </source>
</evidence>
<keyword evidence="9" id="KW-0426">Late protein</keyword>
<dbReference type="InterPro" id="IPR000978">
    <property type="entry name" value="Adeno_fibre_knob"/>
</dbReference>
<dbReference type="EMBL" id="JN418926">
    <property type="protein sequence ID" value="AEP16425.1"/>
    <property type="molecule type" value="Genomic_DNA"/>
</dbReference>
<dbReference type="KEGG" id="vg:28544346"/>
<dbReference type="InterPro" id="IPR009013">
    <property type="entry name" value="Attachment_protein_shaft_sf"/>
</dbReference>
<keyword evidence="5" id="KW-1048">Host nucleus</keyword>
<evidence type="ECO:0000256" key="7">
    <source>
        <dbReference type="ARBA" id="ARBA00022804"/>
    </source>
</evidence>
<keyword evidence="8" id="KW-0946">Virion</keyword>
<evidence type="ECO:0000256" key="2">
    <source>
        <dbReference type="ARBA" id="ARBA00004328"/>
    </source>
</evidence>
<dbReference type="Proteomes" id="UP000134836">
    <property type="component" value="Segment"/>
</dbReference>
<evidence type="ECO:0000313" key="13">
    <source>
        <dbReference type="EMBL" id="AEP16425.1"/>
    </source>
</evidence>